<organism evidence="2 3">
    <name type="scientific">Plakobranchus ocellatus</name>
    <dbReference type="NCBI Taxonomy" id="259542"/>
    <lineage>
        <taxon>Eukaryota</taxon>
        <taxon>Metazoa</taxon>
        <taxon>Spiralia</taxon>
        <taxon>Lophotrochozoa</taxon>
        <taxon>Mollusca</taxon>
        <taxon>Gastropoda</taxon>
        <taxon>Heterobranchia</taxon>
        <taxon>Euthyneura</taxon>
        <taxon>Panpulmonata</taxon>
        <taxon>Sacoglossa</taxon>
        <taxon>Placobranchoidea</taxon>
        <taxon>Plakobranchidae</taxon>
        <taxon>Plakobranchus</taxon>
    </lineage>
</organism>
<keyword evidence="1" id="KW-1133">Transmembrane helix</keyword>
<evidence type="ECO:0000313" key="2">
    <source>
        <dbReference type="EMBL" id="GFO27948.1"/>
    </source>
</evidence>
<keyword evidence="1" id="KW-0812">Transmembrane</keyword>
<keyword evidence="1" id="KW-0472">Membrane</keyword>
<evidence type="ECO:0000313" key="3">
    <source>
        <dbReference type="Proteomes" id="UP000735302"/>
    </source>
</evidence>
<gene>
    <name evidence="2" type="ORF">PoB_005445300</name>
</gene>
<keyword evidence="3" id="KW-1185">Reference proteome</keyword>
<sequence>MASSCTVYYAVICVFLCVAVCSSNRFFKDCPWTLSSYPSSLDHGARYGVGTSTTCHEVVCWNGHLTFKVSVSDILAAVKDRDMIANAYKQGT</sequence>
<reference evidence="2 3" key="1">
    <citation type="journal article" date="2021" name="Elife">
        <title>Chloroplast acquisition without the gene transfer in kleptoplastic sea slugs, Plakobranchus ocellatus.</title>
        <authorList>
            <person name="Maeda T."/>
            <person name="Takahashi S."/>
            <person name="Yoshida T."/>
            <person name="Shimamura S."/>
            <person name="Takaki Y."/>
            <person name="Nagai Y."/>
            <person name="Toyoda A."/>
            <person name="Suzuki Y."/>
            <person name="Arimoto A."/>
            <person name="Ishii H."/>
            <person name="Satoh N."/>
            <person name="Nishiyama T."/>
            <person name="Hasebe M."/>
            <person name="Maruyama T."/>
            <person name="Minagawa J."/>
            <person name="Obokata J."/>
            <person name="Shigenobu S."/>
        </authorList>
    </citation>
    <scope>NUCLEOTIDE SEQUENCE [LARGE SCALE GENOMIC DNA]</scope>
</reference>
<comment type="caution">
    <text evidence="2">The sequence shown here is derived from an EMBL/GenBank/DDBJ whole genome shotgun (WGS) entry which is preliminary data.</text>
</comment>
<feature type="transmembrane region" description="Helical" evidence="1">
    <location>
        <begin position="6"/>
        <end position="27"/>
    </location>
</feature>
<dbReference type="EMBL" id="BLXT01005980">
    <property type="protein sequence ID" value="GFO27948.1"/>
    <property type="molecule type" value="Genomic_DNA"/>
</dbReference>
<name>A0AAV4C8W8_9GAST</name>
<accession>A0AAV4C8W8</accession>
<dbReference type="Proteomes" id="UP000735302">
    <property type="component" value="Unassembled WGS sequence"/>
</dbReference>
<proteinExistence type="predicted"/>
<evidence type="ECO:0000256" key="1">
    <source>
        <dbReference type="SAM" id="Phobius"/>
    </source>
</evidence>
<dbReference type="AlphaFoldDB" id="A0AAV4C8W8"/>
<protein>
    <submittedName>
        <fullName evidence="2">Uncharacterized protein</fullName>
    </submittedName>
</protein>